<feature type="compositionally biased region" description="Basic and acidic residues" evidence="1">
    <location>
        <begin position="293"/>
        <end position="313"/>
    </location>
</feature>
<accession>A0A3B0BKE2</accession>
<sequence>MGDRVTSEGNSYRIVSPSLTVKAMRDSGYKNTAYALAELIDNSIDANAKLVEVFACESPVQVASRTSHRVETIAVLDNGDGMDAEALRRALKFGDGRGDDRKRIGRFGMGLPNSSMSQCTKLEVWSWTNGPGNAMYTYLDLAEINNGRDDVPAPELDPLPEYWRDLSDGLGSSGTLVVWSDLDRVNWHGAAATLRNTSDIIGRVYRHYLDAGSVDIRMAPVRDGAVIEGQYYAAPNDPLYLMASSQTPEPFDEQPMFEPFNMGSEDEPGVAYFPITVDGQQHRIKVTASIARPEARRPDVEDRPWPESAKATKDAGSQLWGKHARHNIGISLIRQGRELDLDSSWAIGYDPVERWWGIEIDFPPALDDVFGVTNNKQTATIFSSLAHFDWKSEAEADETFKAFKDRLADLGDPRLELIDLALYLETKLLPAIRRQLRQQTVGNRKTKKRHDDVNAKATDAVKRRSEDGHTGKTDDLAEGASPEDKRQEQFNALTQRHHLDEDTAESLVNEALENDWRVRWISSYQDSHAFFSVDLMAGMLQVIFNEKHPLHAHLLAVLEEVPEDATPDELRHRLDRAADTFKLLLFSWARMEDEIPNDRKREKIADARQDWGRYARDFIDGEDDGE</sequence>
<dbReference type="OrthoDB" id="3757919at2"/>
<feature type="compositionally biased region" description="Basic and acidic residues" evidence="1">
    <location>
        <begin position="449"/>
        <end position="475"/>
    </location>
</feature>
<organism evidence="2 3">
    <name type="scientific">Streptomyces klenkii</name>
    <dbReference type="NCBI Taxonomy" id="1420899"/>
    <lineage>
        <taxon>Bacteria</taxon>
        <taxon>Bacillati</taxon>
        <taxon>Actinomycetota</taxon>
        <taxon>Actinomycetes</taxon>
        <taxon>Kitasatosporales</taxon>
        <taxon>Streptomycetaceae</taxon>
        <taxon>Streptomyces</taxon>
    </lineage>
</organism>
<evidence type="ECO:0000313" key="2">
    <source>
        <dbReference type="EMBL" id="RKN72748.1"/>
    </source>
</evidence>
<protein>
    <submittedName>
        <fullName evidence="2">ATP-binding protein</fullName>
    </submittedName>
</protein>
<feature type="region of interest" description="Disordered" evidence="1">
    <location>
        <begin position="292"/>
        <end position="318"/>
    </location>
</feature>
<dbReference type="Pfam" id="PF13589">
    <property type="entry name" value="HATPase_c_3"/>
    <property type="match status" value="1"/>
</dbReference>
<dbReference type="GO" id="GO:0005524">
    <property type="term" value="F:ATP binding"/>
    <property type="evidence" value="ECO:0007669"/>
    <property type="project" value="UniProtKB-KW"/>
</dbReference>
<dbReference type="Proteomes" id="UP000270343">
    <property type="component" value="Unassembled WGS sequence"/>
</dbReference>
<dbReference type="AlphaFoldDB" id="A0A3B0BKE2"/>
<gene>
    <name evidence="2" type="ORF">D7231_14880</name>
</gene>
<dbReference type="EMBL" id="RBAM01000005">
    <property type="protein sequence ID" value="RKN72748.1"/>
    <property type="molecule type" value="Genomic_DNA"/>
</dbReference>
<comment type="caution">
    <text evidence="2">The sequence shown here is derived from an EMBL/GenBank/DDBJ whole genome shotgun (WGS) entry which is preliminary data.</text>
</comment>
<reference evidence="2 3" key="1">
    <citation type="journal article" date="2015" name="Antonie Van Leeuwenhoek">
        <title>Streptomyces klenkii sp. nov., isolated from deep marine sediment.</title>
        <authorList>
            <person name="Veyisoglu A."/>
            <person name="Sahin N."/>
        </authorList>
    </citation>
    <scope>NUCLEOTIDE SEQUENCE [LARGE SCALE GENOMIC DNA]</scope>
    <source>
        <strain evidence="2 3">KCTC 29202</strain>
    </source>
</reference>
<feature type="region of interest" description="Disordered" evidence="1">
    <location>
        <begin position="440"/>
        <end position="487"/>
    </location>
</feature>
<evidence type="ECO:0000313" key="3">
    <source>
        <dbReference type="Proteomes" id="UP000270343"/>
    </source>
</evidence>
<keyword evidence="2" id="KW-0067">ATP-binding</keyword>
<keyword evidence="3" id="KW-1185">Reference proteome</keyword>
<evidence type="ECO:0000256" key="1">
    <source>
        <dbReference type="SAM" id="MobiDB-lite"/>
    </source>
</evidence>
<dbReference type="Gene3D" id="3.30.565.10">
    <property type="entry name" value="Histidine kinase-like ATPase, C-terminal domain"/>
    <property type="match status" value="1"/>
</dbReference>
<dbReference type="SUPFAM" id="SSF55874">
    <property type="entry name" value="ATPase domain of HSP90 chaperone/DNA topoisomerase II/histidine kinase"/>
    <property type="match status" value="1"/>
</dbReference>
<dbReference type="InterPro" id="IPR036890">
    <property type="entry name" value="HATPase_C_sf"/>
</dbReference>
<proteinExistence type="predicted"/>
<name>A0A3B0BKE2_9ACTN</name>
<keyword evidence="2" id="KW-0547">Nucleotide-binding</keyword>